<feature type="region of interest" description="Disordered" evidence="1">
    <location>
        <begin position="1101"/>
        <end position="1178"/>
    </location>
</feature>
<evidence type="ECO:0000256" key="1">
    <source>
        <dbReference type="SAM" id="MobiDB-lite"/>
    </source>
</evidence>
<dbReference type="Proteomes" id="UP001163687">
    <property type="component" value="Chromosome"/>
</dbReference>
<protein>
    <recommendedName>
        <fullName evidence="2">AAA+ ATPase domain-containing protein</fullName>
    </recommendedName>
</protein>
<feature type="compositionally biased region" description="Basic and acidic residues" evidence="1">
    <location>
        <begin position="1121"/>
        <end position="1130"/>
    </location>
</feature>
<dbReference type="Pfam" id="PF10412">
    <property type="entry name" value="TrwB_AAD_bind"/>
    <property type="match status" value="1"/>
</dbReference>
<name>A0AA35G772_9FIRM</name>
<evidence type="ECO:0000313" key="3">
    <source>
        <dbReference type="EMBL" id="BDG59510.1"/>
    </source>
</evidence>
<organism evidence="3 4">
    <name type="scientific">Caldinitratiruptor microaerophilus</name>
    <dbReference type="NCBI Taxonomy" id="671077"/>
    <lineage>
        <taxon>Bacteria</taxon>
        <taxon>Bacillati</taxon>
        <taxon>Bacillota</taxon>
        <taxon>Clostridia</taxon>
        <taxon>Eubacteriales</taxon>
        <taxon>Symbiobacteriaceae</taxon>
        <taxon>Caldinitratiruptor</taxon>
    </lineage>
</organism>
<dbReference type="InterPro" id="IPR019476">
    <property type="entry name" value="T4SS_TraD_DNA-bd"/>
</dbReference>
<dbReference type="CDD" id="cd01127">
    <property type="entry name" value="TrwB_TraG_TraD_VirD4"/>
    <property type="match status" value="2"/>
</dbReference>
<accession>A0AA35G772</accession>
<reference evidence="3" key="1">
    <citation type="submission" date="2022-03" db="EMBL/GenBank/DDBJ databases">
        <title>Complete genome sequence of Caldinitratiruptor microaerophilus.</title>
        <authorList>
            <person name="Mukaiyama R."/>
            <person name="Nishiyama T."/>
            <person name="Ueda K."/>
        </authorList>
    </citation>
    <scope>NUCLEOTIDE SEQUENCE</scope>
    <source>
        <strain evidence="3">JCM 16183</strain>
    </source>
</reference>
<gene>
    <name evidence="3" type="ORF">caldi_06000</name>
</gene>
<dbReference type="SMART" id="SM00382">
    <property type="entry name" value="AAA"/>
    <property type="match status" value="1"/>
</dbReference>
<dbReference type="Gene3D" id="3.40.50.300">
    <property type="entry name" value="P-loop containing nucleotide triphosphate hydrolases"/>
    <property type="match status" value="2"/>
</dbReference>
<evidence type="ECO:0000259" key="2">
    <source>
        <dbReference type="SMART" id="SM00382"/>
    </source>
</evidence>
<dbReference type="PANTHER" id="PTHR30121:SF6">
    <property type="entry name" value="SLR6007 PROTEIN"/>
    <property type="match status" value="1"/>
</dbReference>
<dbReference type="InterPro" id="IPR027417">
    <property type="entry name" value="P-loop_NTPase"/>
</dbReference>
<dbReference type="PANTHER" id="PTHR30121">
    <property type="entry name" value="UNCHARACTERIZED PROTEIN YJGR-RELATED"/>
    <property type="match status" value="1"/>
</dbReference>
<dbReference type="KEGG" id="cmic:caldi_06000"/>
<dbReference type="InterPro" id="IPR003593">
    <property type="entry name" value="AAA+_ATPase"/>
</dbReference>
<keyword evidence="4" id="KW-1185">Reference proteome</keyword>
<proteinExistence type="predicted"/>
<dbReference type="SUPFAM" id="SSF52540">
    <property type="entry name" value="P-loop containing nucleoside triphosphate hydrolases"/>
    <property type="match status" value="1"/>
</dbReference>
<sequence length="1541" mass="173133">MSTKEAQAIISELVAAVIKRSAPPIRLLVKDIPRINYHSVIDTLGGLLQQGLPLHVAVIPDCPTPEELRTERERLCQHARTAGFALGDNFVCSVEEAEHWRNTLPLSAAIVVFAPSEHAKLTSFDDFYQLTSSKLKGQLCEHEIQRLQNEPGGNEVQPRWWKILKESPRVSLGNLLDYYVNLRSLPYQEYVKEAAKQIHRLGLLPDPHLFDYPKEKDILRRLELNWEFVGKITELTESDRKKIAETLRLVDNPEARARLQRTFRLIRGLYESNGQGFAQLTLDDVIELWRWRPAAARLARTSQSQLDQRVLRALLSGTDESDFLQDLLAEAQKKLTGVNISLPLDDPRPKEFRLQDQDSTAKVVFTVDPAIVAVCSALFTETRLGGLIESDVPHLAEALRKLTPDSLRLEWTRTEVEEYLEYMHEVEAGAHLHHAYRDYMDKRAALVPSIPLLCSSPLLLLAQDEYLHQVNNYIESFATFLSLLNRAYGVLFEEYGEDVRELFARVLEIDTIVVKHPRGFSGLLGPLHPLYLWHYAELCRLVKTQVDRLDDMEKELILNTSLRLPNFLSNLCITNRITGSGTRVLTAQGRIGPLPHYEESAGRLHSSDGMETVAEWLRQFVQLYRHARYGLRVALVGPRSLGQELLKCICDLADEGTIQGAHVTVLTTEGKGQELFTAELSHDDEERIGERFRGVGRERAFTLEVLTAAEDWVAQVRELDLPMHVLLVFDRTPGATQRSRTSEQAIQPLYQPRKFQYRMNTKQVELVPAPGGLFKAYYDVAVQLDQNAHPSYVATHQDQAFREQLGHLAGVAPWVIIADRHVDRDLKFGMLRVATAREGARQLAAFTDQAGRFRRILRDVVTRYNTAVTDGELDGLLEELSNLLDQGLIHLGSNDESARVKGLLGTLIVARWYKKQAENAMVVSLDSEESRRWLRLRSDGHRADLLGVVLAEDSVRLDVIEVKTIDNGNAEFQIDGDWISGPAIDQLLATESTLREVFASASERENELLVTPARREVLREHFYREISKAIYSSDQRKTWSKILDRLFDGELAVDIRLNLAMVLIGQTVDQPIRQFKTVGQPQTPVRLVQLNEQLVEVLAPHPSEQSVTYGQEGEATPLSPRTDDSEKESQGKGPGKGEGTSDGENQLSVTPGKGTDDSTEPIQSTGQHSSSHLGPTELPRVFIGKGMRGATAVQAWFEPHRPDNPLPNPHIIITGATGTGKTQAIKSILLQLRRAGFPTLILDFKDDYSGRDYAKVEHLEVYDVAANGLPFNPLALPPDPHSGTVNAISHIYKIAGILQRVFGLGVQQENRLREAMKQVYLSKGIPLHPVVPSGPIAIPPFRDVLKALQEMKGTDELVGRISPLFDLQLFRAEAGSLEDLFESAATVRLSQLPSDEVKNVVAEFLLMGLYNHLIQRPQPHRLSRTLVLDEAWRIANSPYLEPLMREGRAFGLGVIIATQFASDLRDVILGSAATKLYFATTENDHIRHIVKALLGRTTGTEAERLAALIKDLPPFHCLLQSLHFSPFLRVRVQPYIEHQDN</sequence>
<feature type="compositionally biased region" description="Polar residues" evidence="1">
    <location>
        <begin position="1160"/>
        <end position="1173"/>
    </location>
</feature>
<feature type="domain" description="AAA+ ATPase" evidence="2">
    <location>
        <begin position="1207"/>
        <end position="1482"/>
    </location>
</feature>
<dbReference type="EMBL" id="AP025628">
    <property type="protein sequence ID" value="BDG59510.1"/>
    <property type="molecule type" value="Genomic_DNA"/>
</dbReference>
<dbReference type="InterPro" id="IPR051162">
    <property type="entry name" value="T4SS_component"/>
</dbReference>
<evidence type="ECO:0000313" key="4">
    <source>
        <dbReference type="Proteomes" id="UP001163687"/>
    </source>
</evidence>